<dbReference type="EMBL" id="QRBI01000123">
    <property type="protein sequence ID" value="RMC05132.1"/>
    <property type="molecule type" value="Genomic_DNA"/>
</dbReference>
<proteinExistence type="predicted"/>
<keyword evidence="3" id="KW-1185">Reference proteome</keyword>
<feature type="compositionally biased region" description="Low complexity" evidence="1">
    <location>
        <begin position="13"/>
        <end position="24"/>
    </location>
</feature>
<organism evidence="2 3">
    <name type="scientific">Hirundo rustica rustica</name>
    <dbReference type="NCBI Taxonomy" id="333673"/>
    <lineage>
        <taxon>Eukaryota</taxon>
        <taxon>Metazoa</taxon>
        <taxon>Chordata</taxon>
        <taxon>Craniata</taxon>
        <taxon>Vertebrata</taxon>
        <taxon>Euteleostomi</taxon>
        <taxon>Archelosauria</taxon>
        <taxon>Archosauria</taxon>
        <taxon>Dinosauria</taxon>
        <taxon>Saurischia</taxon>
        <taxon>Theropoda</taxon>
        <taxon>Coelurosauria</taxon>
        <taxon>Aves</taxon>
        <taxon>Neognathae</taxon>
        <taxon>Neoaves</taxon>
        <taxon>Telluraves</taxon>
        <taxon>Australaves</taxon>
        <taxon>Passeriformes</taxon>
        <taxon>Sylvioidea</taxon>
        <taxon>Hirundinidae</taxon>
        <taxon>Hirundo</taxon>
    </lineage>
</organism>
<protein>
    <submittedName>
        <fullName evidence="2">Uncharacterized protein</fullName>
    </submittedName>
</protein>
<evidence type="ECO:0000313" key="3">
    <source>
        <dbReference type="Proteomes" id="UP000269221"/>
    </source>
</evidence>
<dbReference type="AlphaFoldDB" id="A0A3M0JVS5"/>
<feature type="region of interest" description="Disordered" evidence="1">
    <location>
        <begin position="1"/>
        <end position="41"/>
    </location>
</feature>
<evidence type="ECO:0000313" key="2">
    <source>
        <dbReference type="EMBL" id="RMC05132.1"/>
    </source>
</evidence>
<name>A0A3M0JVS5_HIRRU</name>
<sequence length="67" mass="7314">MVSLWVPSLPKATTTTSTGDSPSSRADDSLFHGQMPQDMEAPPAVSNIVKTIKVTWEQDSWASTMVY</sequence>
<reference evidence="2 3" key="1">
    <citation type="submission" date="2018-07" db="EMBL/GenBank/DDBJ databases">
        <title>A high quality draft genome assembly of the barn swallow (H. rustica rustica).</title>
        <authorList>
            <person name="Formenti G."/>
            <person name="Chiara M."/>
            <person name="Poveda L."/>
            <person name="Francoijs K.-J."/>
            <person name="Bonisoli-Alquati A."/>
            <person name="Canova L."/>
            <person name="Gianfranceschi L."/>
            <person name="Horner D.S."/>
            <person name="Saino N."/>
        </authorList>
    </citation>
    <scope>NUCLEOTIDE SEQUENCE [LARGE SCALE GENOMIC DNA]</scope>
    <source>
        <strain evidence="2">Chelidonia</strain>
        <tissue evidence="2">Blood</tissue>
    </source>
</reference>
<evidence type="ECO:0000256" key="1">
    <source>
        <dbReference type="SAM" id="MobiDB-lite"/>
    </source>
</evidence>
<comment type="caution">
    <text evidence="2">The sequence shown here is derived from an EMBL/GenBank/DDBJ whole genome shotgun (WGS) entry which is preliminary data.</text>
</comment>
<gene>
    <name evidence="2" type="ORF">DUI87_18314</name>
</gene>
<accession>A0A3M0JVS5</accession>
<dbReference type="Proteomes" id="UP000269221">
    <property type="component" value="Unassembled WGS sequence"/>
</dbReference>